<keyword evidence="3" id="KW-1185">Reference proteome</keyword>
<feature type="compositionally biased region" description="Acidic residues" evidence="1">
    <location>
        <begin position="576"/>
        <end position="585"/>
    </location>
</feature>
<feature type="region of interest" description="Disordered" evidence="1">
    <location>
        <begin position="976"/>
        <end position="1038"/>
    </location>
</feature>
<feature type="region of interest" description="Disordered" evidence="1">
    <location>
        <begin position="168"/>
        <end position="211"/>
    </location>
</feature>
<feature type="compositionally biased region" description="Polar residues" evidence="1">
    <location>
        <begin position="643"/>
        <end position="653"/>
    </location>
</feature>
<dbReference type="EMBL" id="JAPDMQ010000409">
    <property type="protein sequence ID" value="KAK0525221.1"/>
    <property type="molecule type" value="Genomic_DNA"/>
</dbReference>
<protein>
    <submittedName>
        <fullName evidence="2">Uncharacterized protein</fullName>
    </submittedName>
</protein>
<feature type="compositionally biased region" description="Polar residues" evidence="1">
    <location>
        <begin position="1555"/>
        <end position="1579"/>
    </location>
</feature>
<feature type="compositionally biased region" description="Acidic residues" evidence="1">
    <location>
        <begin position="786"/>
        <end position="807"/>
    </location>
</feature>
<feature type="compositionally biased region" description="Basic and acidic residues" evidence="1">
    <location>
        <begin position="1086"/>
        <end position="1108"/>
    </location>
</feature>
<feature type="compositionally biased region" description="Basic and acidic residues" evidence="1">
    <location>
        <begin position="873"/>
        <end position="883"/>
    </location>
</feature>
<feature type="region of interest" description="Disordered" evidence="1">
    <location>
        <begin position="1073"/>
        <end position="1171"/>
    </location>
</feature>
<organism evidence="2 3">
    <name type="scientific">Tilletia horrida</name>
    <dbReference type="NCBI Taxonomy" id="155126"/>
    <lineage>
        <taxon>Eukaryota</taxon>
        <taxon>Fungi</taxon>
        <taxon>Dikarya</taxon>
        <taxon>Basidiomycota</taxon>
        <taxon>Ustilaginomycotina</taxon>
        <taxon>Exobasidiomycetes</taxon>
        <taxon>Tilletiales</taxon>
        <taxon>Tilletiaceae</taxon>
        <taxon>Tilletia</taxon>
    </lineage>
</organism>
<name>A0AAN6G7K6_9BASI</name>
<gene>
    <name evidence="2" type="ORF">OC842_005576</name>
</gene>
<evidence type="ECO:0000256" key="1">
    <source>
        <dbReference type="SAM" id="MobiDB-lite"/>
    </source>
</evidence>
<feature type="compositionally biased region" description="Polar residues" evidence="1">
    <location>
        <begin position="720"/>
        <end position="732"/>
    </location>
</feature>
<feature type="compositionally biased region" description="Low complexity" evidence="1">
    <location>
        <begin position="389"/>
        <end position="403"/>
    </location>
</feature>
<feature type="region of interest" description="Disordered" evidence="1">
    <location>
        <begin position="872"/>
        <end position="909"/>
    </location>
</feature>
<accession>A0AAN6G7K6</accession>
<feature type="compositionally biased region" description="Gly residues" evidence="1">
    <location>
        <begin position="1590"/>
        <end position="1605"/>
    </location>
</feature>
<evidence type="ECO:0000313" key="2">
    <source>
        <dbReference type="EMBL" id="KAK0525221.1"/>
    </source>
</evidence>
<feature type="region of interest" description="Disordered" evidence="1">
    <location>
        <begin position="1276"/>
        <end position="1325"/>
    </location>
</feature>
<feature type="region of interest" description="Disordered" evidence="1">
    <location>
        <begin position="1424"/>
        <end position="1458"/>
    </location>
</feature>
<feature type="region of interest" description="Disordered" evidence="1">
    <location>
        <begin position="576"/>
        <end position="600"/>
    </location>
</feature>
<feature type="compositionally biased region" description="Polar residues" evidence="1">
    <location>
        <begin position="113"/>
        <end position="126"/>
    </location>
</feature>
<feature type="compositionally biased region" description="Low complexity" evidence="1">
    <location>
        <begin position="1357"/>
        <end position="1371"/>
    </location>
</feature>
<feature type="compositionally biased region" description="Polar residues" evidence="1">
    <location>
        <begin position="1013"/>
        <end position="1024"/>
    </location>
</feature>
<feature type="compositionally biased region" description="Gly residues" evidence="1">
    <location>
        <begin position="1307"/>
        <end position="1325"/>
    </location>
</feature>
<feature type="region of interest" description="Disordered" evidence="1">
    <location>
        <begin position="95"/>
        <end position="128"/>
    </location>
</feature>
<feature type="region of interest" description="Disordered" evidence="1">
    <location>
        <begin position="1476"/>
        <end position="1683"/>
    </location>
</feature>
<feature type="compositionally biased region" description="Low complexity" evidence="1">
    <location>
        <begin position="168"/>
        <end position="181"/>
    </location>
</feature>
<feature type="compositionally biased region" description="Low complexity" evidence="1">
    <location>
        <begin position="669"/>
        <end position="684"/>
    </location>
</feature>
<feature type="compositionally biased region" description="Low complexity" evidence="1">
    <location>
        <begin position="629"/>
        <end position="642"/>
    </location>
</feature>
<feature type="compositionally biased region" description="Low complexity" evidence="1">
    <location>
        <begin position="1073"/>
        <end position="1083"/>
    </location>
</feature>
<feature type="region of interest" description="Disordered" evidence="1">
    <location>
        <begin position="426"/>
        <end position="471"/>
    </location>
</feature>
<feature type="compositionally biased region" description="Low complexity" evidence="1">
    <location>
        <begin position="1425"/>
        <end position="1446"/>
    </location>
</feature>
<feature type="compositionally biased region" description="Polar residues" evidence="1">
    <location>
        <begin position="431"/>
        <end position="440"/>
    </location>
</feature>
<sequence>MVKTVAFIDVVHVIPERPEKPVSAWTKNLAATSRVTTNLFNRVRPTSAGASLTQGGDDAAALGRFVVSQQESDAAAASAATAAAAAAATTTTTAATSMTQQVGPAPHLERSHSQPGVATLGSQAKDTNGHGAEEVLASAARDLHARAKKFQKAIPRLGPRWAAPFLSSGNNSNSSSSNAAGDAQPADLNAAGAGNHGAPISPPMTPEQSLLASGAPTANKFFANALQSHGLGHSHSASLPLVSYPVTPPQHDVPHLGLTHPSAIDRAFSAQDVNQINTNNSNQRKALVKSCLKPPSSMFYAELSVFVRIHQGSPDEDVGDAPPGMPIDVADTTLTGSAAAESVAQAPMIRGMTTERPWHRTDGPPVLSRLTASGLVGTGRSPEHELANPDSSLSSIPASASAPAAPGVTLVMPVPRPAQHLHVPFAEPQRSHSPGTQNSDGGHHPQRTMNPSLSAGSPPTPLGESQTSFSDSQGLHIQLKAECACKGCTERILHGLSPSYTPSWTQIARNKYLADRAQERKVREQGMDAEVRLALRGMQEATMKWLEGRDIEEITDAELAQLNADDLVSGLLDVHLEEEEEEEEAERQHQQQQQQQMQDVNAMQQVLAQLDLPPRLPGKPSASSLRNATLSPSVSTRNSSTSLKPSFASQNTLEPGPLHQWPSQNPETSSASSSGSCTPVGSGSVRLVSRLEYRRSSVTHSRTASVEFPPPSPSAAASAMLSTNGVSGLTTSADEDPELKAALATPPLSRRTSFGSSTFRALNRRASLESLRVAKRRHSRTSLQPQEEDDNDTEVEDKDSDDDDDYGSAEASSVVVLEQPNVGPLLSVLNASPRKSLPTTSAPPPPRVEASTVSLQQWALQLDPSTAVLPATEVKESKSDKLKLSIPSGSSDEDEEQISTPVASDFITSGETTLDASSVHRHAANRADGSNDALKRASWAPDFVMRNLIRERQQHQRAGSDVGADAQAAAAVLRAQNGNGGDGGAAVPPVPWAWDRRPSDGQVSDASVYFDARQSSNGHSSASRPLSLAGPGPGPLEGLRISPINGGVTGAQAAAAASAAQALTQAQAPALASASAAQTPSTSREQSPEIPKKTLADRRSRLSTDDKAPLTIDLSSAAARTARSGRKSVPSIPADEDAASSSQHSTGRGSKPRTIDSKAAGSDAGCSSRPSSFYLGGSSTTVYPASIAQVVRPSGSADTSTTTATSVQRGIGLAANEAGWSVESLPIPPSVGHSRSNSASVSAENLHNKPFAGFARYQIGADADGGDELTEELCSPIARAPPQSPVFKTKSGPGTSRAGSPESTRSGGVGNGHGHGAGNGNGNGIGLGKRVKDLFANSRRSSRGLFLANGLASPVGFGSSSGHGSSSAVASKTGDAESPASDTEAEPPLPSPATPSTGRFRALVRRGRQSTADLVLNASKANAFGAGSSSAGSTPSTPLTGTLPSLESGSGASADGFVPMSKVSSAEAYAGFPKLGARHVSGPAVPTLASSAKDKESRESGGGWKPKLSRNLSTDAIKGALSGVTGSGGGGKENARSSSSSSNGHNANHGLPFSASHSNGGADNKPVQNGGNKKSSSSFAGAFLATLSQTGGGVGGVPLPGGGAGMYRPSHASKNSSSGTSKRDSQWGRPRPGTSEGLNGASALSGSGGGGGRDGGGGGGNLPRSRSGERYQHRPVQSQGTLY</sequence>
<feature type="compositionally biased region" description="Gly residues" evidence="1">
    <location>
        <begin position="1646"/>
        <end position="1661"/>
    </location>
</feature>
<evidence type="ECO:0000313" key="3">
    <source>
        <dbReference type="Proteomes" id="UP001176521"/>
    </source>
</evidence>
<feature type="compositionally biased region" description="Polar residues" evidence="1">
    <location>
        <begin position="1139"/>
        <end position="1148"/>
    </location>
</feature>
<comment type="caution">
    <text evidence="2">The sequence shown here is derived from an EMBL/GenBank/DDBJ whole genome shotgun (WGS) entry which is preliminary data.</text>
</comment>
<feature type="compositionally biased region" description="Polar residues" evidence="1">
    <location>
        <begin position="447"/>
        <end position="471"/>
    </location>
</feature>
<reference evidence="2" key="1">
    <citation type="journal article" date="2023" name="PhytoFront">
        <title>Draft Genome Resources of Seven Strains of Tilletia horrida, Causal Agent of Kernel Smut of Rice.</title>
        <authorList>
            <person name="Khanal S."/>
            <person name="Antony Babu S."/>
            <person name="Zhou X.G."/>
        </authorList>
    </citation>
    <scope>NUCLEOTIDE SEQUENCE</scope>
    <source>
        <strain evidence="2">TX3</strain>
    </source>
</reference>
<dbReference type="Proteomes" id="UP001176521">
    <property type="component" value="Unassembled WGS sequence"/>
</dbReference>
<proteinExistence type="predicted"/>
<feature type="compositionally biased region" description="Polar residues" evidence="1">
    <location>
        <begin position="1292"/>
        <end position="1306"/>
    </location>
</feature>
<feature type="region of interest" description="Disordered" evidence="1">
    <location>
        <begin position="773"/>
        <end position="852"/>
    </location>
</feature>
<feature type="region of interest" description="Disordered" evidence="1">
    <location>
        <begin position="612"/>
        <end position="756"/>
    </location>
</feature>
<feature type="region of interest" description="Disordered" evidence="1">
    <location>
        <begin position="355"/>
        <end position="403"/>
    </location>
</feature>
<feature type="region of interest" description="Disordered" evidence="1">
    <location>
        <begin position="1357"/>
        <end position="1406"/>
    </location>
</feature>
<feature type="compositionally biased region" description="Polar residues" evidence="1">
    <location>
        <begin position="898"/>
        <end position="909"/>
    </location>
</feature>